<evidence type="ECO:0000259" key="7">
    <source>
        <dbReference type="PROSITE" id="PS50222"/>
    </source>
</evidence>
<dbReference type="CDD" id="cd00176">
    <property type="entry name" value="SPEC"/>
    <property type="match status" value="3"/>
</dbReference>
<organism evidence="9 10">
    <name type="scientific">Schistosoma bovis</name>
    <name type="common">Blood fluke</name>
    <dbReference type="NCBI Taxonomy" id="6184"/>
    <lineage>
        <taxon>Eukaryota</taxon>
        <taxon>Metazoa</taxon>
        <taxon>Spiralia</taxon>
        <taxon>Lophotrochozoa</taxon>
        <taxon>Platyhelminthes</taxon>
        <taxon>Trematoda</taxon>
        <taxon>Digenea</taxon>
        <taxon>Strigeidida</taxon>
        <taxon>Schistosomatoidea</taxon>
        <taxon>Schistosomatidae</taxon>
        <taxon>Schistosoma</taxon>
    </lineage>
</organism>
<dbReference type="Pfam" id="PF13499">
    <property type="entry name" value="EF-hand_7"/>
    <property type="match status" value="1"/>
</dbReference>
<evidence type="ECO:0000256" key="6">
    <source>
        <dbReference type="SAM" id="MobiDB-lite"/>
    </source>
</evidence>
<dbReference type="InterPro" id="IPR002017">
    <property type="entry name" value="Spectrin_repeat"/>
</dbReference>
<dbReference type="PROSITE" id="PS50222">
    <property type="entry name" value="EF_HAND_2"/>
    <property type="match status" value="2"/>
</dbReference>
<proteinExistence type="predicted"/>
<feature type="coiled-coil region" evidence="5">
    <location>
        <begin position="785"/>
        <end position="826"/>
    </location>
</feature>
<feature type="coiled-coil region" evidence="5">
    <location>
        <begin position="346"/>
        <end position="406"/>
    </location>
</feature>
<dbReference type="InterPro" id="IPR036534">
    <property type="entry name" value="GAR_dom_sf"/>
</dbReference>
<dbReference type="PROSITE" id="PS00018">
    <property type="entry name" value="EF_HAND_1"/>
    <property type="match status" value="1"/>
</dbReference>
<dbReference type="SMART" id="SM00243">
    <property type="entry name" value="GAS2"/>
    <property type="match status" value="1"/>
</dbReference>
<evidence type="ECO:0000259" key="8">
    <source>
        <dbReference type="PROSITE" id="PS51460"/>
    </source>
</evidence>
<dbReference type="GO" id="GO:0008017">
    <property type="term" value="F:microtubule binding"/>
    <property type="evidence" value="ECO:0007669"/>
    <property type="project" value="InterPro"/>
</dbReference>
<evidence type="ECO:0000256" key="2">
    <source>
        <dbReference type="ARBA" id="ARBA00022490"/>
    </source>
</evidence>
<feature type="compositionally biased region" description="Polar residues" evidence="6">
    <location>
        <begin position="4278"/>
        <end position="4321"/>
    </location>
</feature>
<feature type="compositionally biased region" description="Low complexity" evidence="6">
    <location>
        <begin position="3688"/>
        <end position="3705"/>
    </location>
</feature>
<feature type="region of interest" description="Disordered" evidence="6">
    <location>
        <begin position="4144"/>
        <end position="4164"/>
    </location>
</feature>
<feature type="compositionally biased region" description="Polar residues" evidence="6">
    <location>
        <begin position="4258"/>
        <end position="4270"/>
    </location>
</feature>
<keyword evidence="10" id="KW-1185">Reference proteome</keyword>
<sequence length="4373" mass="501120">SAESETTRKLISQLSTALDEETSWITGLELKLLQMGNLTLDDNLNRHLLDDHQEILNKIRTRQSSSRSVLFQAEQAIETLRHTNQPESIWKQLEVKCQELRTRLEDLQTEAEGRVRILLHSLDSLEHLTYKLQSLRNLLENLDSVLLVNTPSVNTTTTTIGENQLSNKLNTINHPDEIDSCILRIKAALSESNSSHNNVISTLPSVKQKFIASVNRYADSKKTYNIKLNHFTGLNCKQYEDKIQRNNIELEDRIEYTVKEANNRLLHLIGRLEIQSTYLTEINILYKQYEKHLSESIHQLDKTKLQLNIIQKSLLRSDELNTLTMNKIKRLSQERLTKLYTLQGDLNKTENDLKNLKSIELDLIEKKFTEANLITNNSMNAINQPLDNALNYQKQLIDQCEKLQKQFMKYLLTNQTTQECLNEFLNQTNRIGDQLSNDYIDHKMDEIKTQSIEFPLNMNKLNETLAQINSIQSASQILRNRLNQTIEQIKTNDPNKLRLTQSELKQTDILDNRLETLKDDVISRISQLDTLQNQLTQYDSDINEFNIWLDEVGNQLNCQTTAHLPENYLKHKLQSIKMLIPNRQLQLDNIQQSINALLTKLPESDDHGKLMKENMNKLNNRWSQLLHLINTREDDLKARESFNNSYAQARNQVQEMLLTADGRLTTLSSPITLNLNSVKQQMDKLNELYSLRETIKQHLDEVDQLGSAYDTLLHTSSGIDKNFGRGTTSSNDAHISASSAVPRVSTSAAYKQSKDNKLMNVLSPMASSGSSGISSADPMCNLHEINEVNRELDELHERYDQLGNCLNERRNEFKSLIINLNNFEEKRLELINWLGDYVKTVNNVNRNISTVQSVNQAVNELKKYRAQFNEQIPKLEIVRQSFTQVLHNRDHMPGAVELRNSMHSLEQQWNEAVVLNDKSQQDLNKLQRDLNEFHKLDIDLTRKLQQKANRIHSVHDKCLADNTMGSESHLNQISTLRQELDSVVPELNKFNHLVKNFKNLIPESLINQLDFNSTNERVRNDFNQLVNELSKWESETMSKIEPKTNYEQLVQQLDSQLKTIKTKMECSSVKEPVEKTNNLNEINKKIEEIKPVLEKAEQLCTQLCEHSINPTDQCNMKAKLSDLQHSYDQLINEYRKRENGKTEHSPSLPSKSELSSINKLDELNQWVSVKNKQLQNISHDLLSSSVSHTNIPETKQIESDLQNLESMSEELKVKQRELQDLKENNKLNSSSLPMDSKTIDLCINQMNLLQNAVTAQQHQLKSRTNKEFLLSDQLEQLEVWITNEAIQLLNEPIAINGKYLNEKPIPLTNQQQTLQNRIQSIYNKQKELNSLKEKLSHIKTYNDQPNILTEDQQNKLQISTNGLQNKLNKLENDVKLKLSHIDDIQKAYSAAQNSLDTYKHSCDDLETRWLNLQQVLSTIEVKDLLKSSSSSPISSSPPSSPSITKPSNQIKQIRGQMIELQSKLLELTNHSPKYFDSKDHSSNISLVHQLNQLELLIQSYGDKKSQQSMQKLFDELQLTTKRLETIEQALEMNFEMFQVKDMDPFSIHFIKKLNYIYSELQNIQFNINENQKIIHLNSETTQHRIEYFQELLKQLNDCKQNVNDGRSELADKMVSLPDERKLSPIYSNFLTTLNQYDTQCNNMSKQIDHIISALNNRVKQTEQMATLRQNINSSLKKVRESRQLPLNEQYLQNELDVLDSNMKSLKELSKELCKSPNDSSGKQISSHQLEYEIKTLDNVIHEELANSKSVISPEKQAERLISHLRDTLVEVQHDLHILSNQLSSSSSSNQEMITSIIDDYHTLNSRILARLDHFEQLDQLIQSIQNKLIHNRLNNEKQLIKNDYNYVYKEIQFNLNKFHLFNENEKLFNEKIYQILNWLKQKQICLNESIQITNTTIVLVNEDSIQNRLVNLSDIYEELQSDTKRKLFILESALPVAQSLTSSVNTLSSRLLNVESRLNGLLENNTKDVSSAQLEKSLIDQLEYEMINGLEPQYQQVHSLWNQLKQICKPIDLFINPSTLTTTHFPNHSDARLGHVEQIDNELRRYDEFNEKLTDLAKIVGSNRQKAKQLMHKLEIKSQWLDLALKRFDPKISTAPSLDWDNYSDENHFIINESLGKMPTIHSLGTEFPYLAVLPYQPLMLDKLHERIEQFQGNWKKHQIDLTQLCDQIHDIIQSSALSTSSTNQDSAIKSSLSSSPIKTNKSFVPFTTDKFYHELSDAVSSVSKQMITLDNRLSQTEIKFAEVYPLAKCFTTDMYEFQNWLQHIEEAKNEIADNLSDSSVTVDDLGGNRKRIEMIKNLDNEIERQKSVLDRILRTSGPLLSLIAPNEANTVRLQVKQICDHYANLRKLIKTRAIKAEANLKQSDEASLCISFVLCCTSSSTFTIHSEEKNISNIFVEQLNSMSDLFSAISEQAVRLGVPLEVSGTTVKLSILSNVQNESSKQLLDQHHALDMLGRIHSMTSVQPDHLQEHISGTSALMEALECRLPELEALTISIRAQLESKPTVKESTTTREPGTVELIESVDLEAVLKNAEKLQTDWIQLHNKLNSRVITLQSAYKTSSEQFWPIISDLRNRLDKIKESLNIIGSGCSLNDPCIRRDPLDSNSYKEQCKDLFELREELNDISQQLNESYEAGQKLINLINGQMTDNSIPSSLSQTSLMPTIMTDSFSLRRDEEQAIRNEVDYALHGLKVSQEHLVDKCECLIKQLNERELCASQFKSDLINLIKWLTEQESVWDNFQPISNNVDIVTKQLDEIVQWNDNLMNKHSEVEALNWLAGKLMSNTDNERFTLDDTSDDGTFPVQNTTSLQSDLTVANRRWDNLLDSGNSRRHRLQTVLLGLGEFESAIDGLIKWIDQMQTAVDQIPIRRANIRGLEADLARIKVIHHNINSHQLSVVRIEEQARKLERADCNKIDKPSGVDTDKDVKRKSQTSDFKTSDIRDKIIQMNKAWEHLKLSVRNKQAALEEALSETFNFHGQLDQLIRRTRQLKSRMPPPGARIMGGLPDSAREQLRRFMEVYDELVKIGSESAAESCNQLTTNLERFSDHYAQLLKHAQDIRDRMELGLKQVEELHDHLSQMMQWLTQMERTILQQKPVSRIVARLFQLIRDHTELRKEITGHRDALINLDRLASQIQCQSQKQDVILVKNLLSSIHTRWEQLVSRSAERTRQLNTGLKEASNFLDNWTSLTDWLKENLASLEEDGDRVATRPEKVAYQLALHRELQRALSTRTVAYDGVRRYARQLRDRAPVCDHDELDDMVSELKHLWQAVCTKALARQRTLEQALLAAGLYKEALEALLDWLSKIEPQLAEQQTGNYGDVDIVEQLLESHNRFKAELEQRATSVKLIHQAASDLMNKASSTTDSGAGSSASNQADVFAMQAQLNHLSKIWDRVQNLTQRRSERLDHALKMAQQFQDTCRSLMDYFAGAERVIHRLSALPTFDDDGELEIEIAGTNNPPTNLTDAITAHRQTHSNLMNQADRVEAALQLGNKLLSQAHPAAVKRLRQWVNTIRTRWEELTSWSEQRGDRLQEALEEQNKRKLQREELMHWIHVKTSELKSIPTSIPISSLSSSSTNLQSAKSKLDSNDSKSIDSKDLFSITQERIAISTITSLARQPNVVVNSNSSINSKDLKQPEILTDFTTVLNEITDSKIIEQLLNLHSHLEEEVRQKQPIYENIIKHAKRRTPVKSSHSINNNNRRSRLPIRPSGNLFNRSINTANQQHNQSISVFTSPNINQLYLNWRELWIAMLTRKSQLNERLAYLNEVEKMKDFHFESWRQRYVSWLSTNKARVIDLFHRKDRDRDGRLTRAEFIDGIIEMKFQTSRVEMETVADIFDANGDGYIDYRECLNALRANYSNLDRTSSSNTNGGSSLSLNRFGPSDEETINDELKRQVGLCTCHNTYKIKKMATNKYRFGDSQKLCLVRILRSAVMVRVGGGWVTLDEFLVKNDPCRDACERLTSIADLAKAAGVGHGSYWFPSSVTFQHSSSTIKSNHRNNLNNSSNNYKYNHPGISSTSSCSESGHSSSCHDGKQITDYLISNTTTKNSIIKSSESSLSSSSRLKTVHKRSRNDTHNLYQLMMNGPGQDNAFYLVMPSTKPNPANHNNSPQWKPIGDFNEDLHSSSDCAIAPITPILTTLQRKSSSFAHRLRSSPTSQYSTTSASSYASLPTSNHDFNVVKNNDENDNTITDNTNANSNNIKYRHDRQAIIPSRHSAASLSQPHRNSMHGETIYEKSVDDNLHQRRASAICIPSISNTTPTFSKEFNSKQSGVIQSEHLPQISKTMSKSQLSTSSPRNDSLPTDPNLIQSNTKTNKDSVTMPGSTCNNSRIDMLSKSKIPLLQTNLNADNSNYQQSTELIDVTADADITNDNNNRSM</sequence>
<feature type="coiled-coil region" evidence="5">
    <location>
        <begin position="1015"/>
        <end position="1063"/>
    </location>
</feature>
<dbReference type="PANTHER" id="PTHR23169">
    <property type="entry name" value="ENVOPLAKIN"/>
    <property type="match status" value="1"/>
</dbReference>
<dbReference type="GO" id="GO:0045104">
    <property type="term" value="P:intermediate filament cytoskeleton organization"/>
    <property type="evidence" value="ECO:0007669"/>
    <property type="project" value="InterPro"/>
</dbReference>
<dbReference type="GO" id="GO:0042060">
    <property type="term" value="P:wound healing"/>
    <property type="evidence" value="ECO:0007669"/>
    <property type="project" value="TreeGrafter"/>
</dbReference>
<dbReference type="EMBL" id="QMKO01002148">
    <property type="protein sequence ID" value="RTG84568.1"/>
    <property type="molecule type" value="Genomic_DNA"/>
</dbReference>
<feature type="domain" description="EF-hand" evidence="7">
    <location>
        <begin position="3821"/>
        <end position="3856"/>
    </location>
</feature>
<dbReference type="STRING" id="6184.A0A430QA19"/>
<protein>
    <submittedName>
        <fullName evidence="9">Dystonin</fullName>
    </submittedName>
</protein>
<dbReference type="SMART" id="SM00054">
    <property type="entry name" value="EFh"/>
    <property type="match status" value="2"/>
</dbReference>
<dbReference type="InterPro" id="IPR003108">
    <property type="entry name" value="GAR_dom"/>
</dbReference>
<dbReference type="GO" id="GO:0005882">
    <property type="term" value="C:intermediate filament"/>
    <property type="evidence" value="ECO:0007669"/>
    <property type="project" value="TreeGrafter"/>
</dbReference>
<dbReference type="Gene3D" id="3.30.920.20">
    <property type="entry name" value="Gas2-like domain"/>
    <property type="match status" value="1"/>
</dbReference>
<dbReference type="PROSITE" id="PS51460">
    <property type="entry name" value="GAR"/>
    <property type="match status" value="1"/>
</dbReference>
<dbReference type="GO" id="GO:0005886">
    <property type="term" value="C:plasma membrane"/>
    <property type="evidence" value="ECO:0007669"/>
    <property type="project" value="UniProtKB-SubCell"/>
</dbReference>
<evidence type="ECO:0000313" key="10">
    <source>
        <dbReference type="Proteomes" id="UP000290809"/>
    </source>
</evidence>
<dbReference type="Gene3D" id="1.20.58.60">
    <property type="match status" value="11"/>
</dbReference>
<feature type="region of interest" description="Disordered" evidence="6">
    <location>
        <begin position="3683"/>
        <end position="3705"/>
    </location>
</feature>
<dbReference type="InterPro" id="IPR018247">
    <property type="entry name" value="EF_Hand_1_Ca_BS"/>
</dbReference>
<feature type="coiled-coil region" evidence="5">
    <location>
        <begin position="90"/>
        <end position="145"/>
    </location>
</feature>
<dbReference type="SUPFAM" id="SSF47473">
    <property type="entry name" value="EF-hand"/>
    <property type="match status" value="1"/>
</dbReference>
<dbReference type="GO" id="GO:0005509">
    <property type="term" value="F:calcium ion binding"/>
    <property type="evidence" value="ECO:0007669"/>
    <property type="project" value="InterPro"/>
</dbReference>
<feature type="coiled-coil region" evidence="5">
    <location>
        <begin position="2607"/>
        <end position="2634"/>
    </location>
</feature>
<feature type="coiled-coil region" evidence="5">
    <location>
        <begin position="1194"/>
        <end position="1224"/>
    </location>
</feature>
<evidence type="ECO:0000256" key="3">
    <source>
        <dbReference type="ARBA" id="ARBA00022837"/>
    </source>
</evidence>
<evidence type="ECO:0000256" key="4">
    <source>
        <dbReference type="ARBA" id="ARBA00023212"/>
    </source>
</evidence>
<reference evidence="9 10" key="1">
    <citation type="journal article" date="2019" name="PLoS Pathog.">
        <title>Genome sequence of the bovine parasite Schistosoma bovis Tanzania.</title>
        <authorList>
            <person name="Oey H."/>
            <person name="Zakrzewski M."/>
            <person name="Gobert G."/>
            <person name="Gravermann K."/>
            <person name="Stoye J."/>
            <person name="Jones M."/>
            <person name="Mcmanus D."/>
            <person name="Krause L."/>
        </authorList>
    </citation>
    <scope>NUCLEOTIDE SEQUENCE [LARGE SCALE GENOMIC DNA]</scope>
    <source>
        <strain evidence="9 10">TAN1997</strain>
    </source>
</reference>
<keyword evidence="5" id="KW-0175">Coiled coil</keyword>
<feature type="domain" description="GAR" evidence="8">
    <location>
        <begin position="3879"/>
        <end position="3951"/>
    </location>
</feature>
<keyword evidence="2" id="KW-0963">Cytoplasm</keyword>
<feature type="region of interest" description="Disordered" evidence="6">
    <location>
        <begin position="4047"/>
        <end position="4067"/>
    </location>
</feature>
<keyword evidence="3" id="KW-0106">Calcium</keyword>
<evidence type="ECO:0000256" key="1">
    <source>
        <dbReference type="ARBA" id="ARBA00004245"/>
    </source>
</evidence>
<dbReference type="InterPro" id="IPR043197">
    <property type="entry name" value="Plakin"/>
</dbReference>
<dbReference type="InterPro" id="IPR002048">
    <property type="entry name" value="EF_hand_dom"/>
</dbReference>
<dbReference type="InterPro" id="IPR018159">
    <property type="entry name" value="Spectrin/alpha-actinin"/>
</dbReference>
<dbReference type="PANTHER" id="PTHR23169:SF23">
    <property type="entry name" value="SHORT STOP, ISOFORM H"/>
    <property type="match status" value="1"/>
</dbReference>
<dbReference type="Gene3D" id="1.10.238.10">
    <property type="entry name" value="EF-hand"/>
    <property type="match status" value="1"/>
</dbReference>
<dbReference type="GO" id="GO:0005198">
    <property type="term" value="F:structural molecule activity"/>
    <property type="evidence" value="ECO:0007669"/>
    <property type="project" value="TreeGrafter"/>
</dbReference>
<comment type="caution">
    <text evidence="9">The sequence shown here is derived from an EMBL/GenBank/DDBJ whole genome shotgun (WGS) entry which is preliminary data.</text>
</comment>
<feature type="region of interest" description="Disordered" evidence="6">
    <location>
        <begin position="1427"/>
        <end position="1448"/>
    </location>
</feature>
<feature type="compositionally biased region" description="Low complexity" evidence="6">
    <location>
        <begin position="4047"/>
        <end position="4060"/>
    </location>
</feature>
<feature type="compositionally biased region" description="Low complexity" evidence="6">
    <location>
        <begin position="1427"/>
        <end position="1443"/>
    </location>
</feature>
<accession>A0A430QA19</accession>
<feature type="domain" description="EF-hand" evidence="7">
    <location>
        <begin position="3785"/>
        <end position="3820"/>
    </location>
</feature>
<dbReference type="SUPFAM" id="SSF46966">
    <property type="entry name" value="Spectrin repeat"/>
    <property type="match status" value="11"/>
</dbReference>
<gene>
    <name evidence="9" type="ORF">DC041_0007031</name>
</gene>
<dbReference type="Pfam" id="PF02187">
    <property type="entry name" value="GAS2"/>
    <property type="match status" value="1"/>
</dbReference>
<name>A0A430QA19_SCHBO</name>
<dbReference type="CDD" id="cd00051">
    <property type="entry name" value="EFh"/>
    <property type="match status" value="1"/>
</dbReference>
<comment type="subcellular location">
    <subcellularLocation>
        <location evidence="1">Cytoplasm</location>
        <location evidence="1">Cytoskeleton</location>
    </subcellularLocation>
</comment>
<dbReference type="GO" id="GO:0005737">
    <property type="term" value="C:cytoplasm"/>
    <property type="evidence" value="ECO:0007669"/>
    <property type="project" value="TreeGrafter"/>
</dbReference>
<feature type="region of interest" description="Disordered" evidence="6">
    <location>
        <begin position="4258"/>
        <end position="4321"/>
    </location>
</feature>
<dbReference type="Pfam" id="PF00435">
    <property type="entry name" value="Spectrin"/>
    <property type="match status" value="5"/>
</dbReference>
<evidence type="ECO:0000256" key="5">
    <source>
        <dbReference type="SAM" id="Coils"/>
    </source>
</evidence>
<keyword evidence="4" id="KW-0206">Cytoskeleton</keyword>
<dbReference type="Proteomes" id="UP000290809">
    <property type="component" value="Unassembled WGS sequence"/>
</dbReference>
<dbReference type="SUPFAM" id="SSF143575">
    <property type="entry name" value="GAS2 domain-like"/>
    <property type="match status" value="1"/>
</dbReference>
<dbReference type="SMART" id="SM00150">
    <property type="entry name" value="SPEC"/>
    <property type="match status" value="9"/>
</dbReference>
<evidence type="ECO:0000313" key="9">
    <source>
        <dbReference type="EMBL" id="RTG84568.1"/>
    </source>
</evidence>
<feature type="non-terminal residue" evidence="9">
    <location>
        <position position="1"/>
    </location>
</feature>
<dbReference type="InterPro" id="IPR011992">
    <property type="entry name" value="EF-hand-dom_pair"/>
</dbReference>
<feature type="compositionally biased region" description="Low complexity" evidence="6">
    <location>
        <begin position="4149"/>
        <end position="4164"/>
    </location>
</feature>